<dbReference type="AlphaFoldDB" id="A0A914R8D2"/>
<evidence type="ECO:0000313" key="2">
    <source>
        <dbReference type="Proteomes" id="UP000887564"/>
    </source>
</evidence>
<proteinExistence type="predicted"/>
<name>A0A914R8D2_PAREQ</name>
<evidence type="ECO:0000313" key="3">
    <source>
        <dbReference type="WBParaSite" id="PEQ_0000291401-mRNA-1"/>
    </source>
</evidence>
<keyword evidence="2" id="KW-1185">Reference proteome</keyword>
<evidence type="ECO:0000256" key="1">
    <source>
        <dbReference type="SAM" id="MobiDB-lite"/>
    </source>
</evidence>
<organism evidence="2 3">
    <name type="scientific">Parascaris equorum</name>
    <name type="common">Equine roundworm</name>
    <dbReference type="NCBI Taxonomy" id="6256"/>
    <lineage>
        <taxon>Eukaryota</taxon>
        <taxon>Metazoa</taxon>
        <taxon>Ecdysozoa</taxon>
        <taxon>Nematoda</taxon>
        <taxon>Chromadorea</taxon>
        <taxon>Rhabditida</taxon>
        <taxon>Spirurina</taxon>
        <taxon>Ascaridomorpha</taxon>
        <taxon>Ascaridoidea</taxon>
        <taxon>Ascarididae</taxon>
        <taxon>Parascaris</taxon>
    </lineage>
</organism>
<accession>A0A914R8D2</accession>
<dbReference type="WBParaSite" id="PEQ_0000291401-mRNA-1">
    <property type="protein sequence ID" value="PEQ_0000291401-mRNA-1"/>
    <property type="gene ID" value="PEQ_0000291401"/>
</dbReference>
<protein>
    <submittedName>
        <fullName evidence="3">Uncharacterized protein</fullName>
    </submittedName>
</protein>
<dbReference type="Proteomes" id="UP000887564">
    <property type="component" value="Unplaced"/>
</dbReference>
<reference evidence="3" key="1">
    <citation type="submission" date="2022-11" db="UniProtKB">
        <authorList>
            <consortium name="WormBaseParasite"/>
        </authorList>
    </citation>
    <scope>IDENTIFICATION</scope>
</reference>
<feature type="region of interest" description="Disordered" evidence="1">
    <location>
        <begin position="1"/>
        <end position="21"/>
    </location>
</feature>
<sequence>LQRYRSIDPDNQLLDTSDSTEDHLQWETIRERVIRAGSIEKLVVRYFSFNEIVRILYSGRLLDVTFSSK</sequence>